<feature type="compositionally biased region" description="Basic and acidic residues" evidence="1">
    <location>
        <begin position="56"/>
        <end position="70"/>
    </location>
</feature>
<dbReference type="AlphaFoldDB" id="A0A166Z1T1"/>
<organism evidence="2 3">
    <name type="scientific">Metarhizium rileyi (strain RCEF 4871)</name>
    <name type="common">Nomuraea rileyi</name>
    <dbReference type="NCBI Taxonomy" id="1649241"/>
    <lineage>
        <taxon>Eukaryota</taxon>
        <taxon>Fungi</taxon>
        <taxon>Dikarya</taxon>
        <taxon>Ascomycota</taxon>
        <taxon>Pezizomycotina</taxon>
        <taxon>Sordariomycetes</taxon>
        <taxon>Hypocreomycetidae</taxon>
        <taxon>Hypocreales</taxon>
        <taxon>Clavicipitaceae</taxon>
        <taxon>Metarhizium</taxon>
    </lineage>
</organism>
<feature type="compositionally biased region" description="Polar residues" evidence="1">
    <location>
        <begin position="305"/>
        <end position="341"/>
    </location>
</feature>
<feature type="compositionally biased region" description="Basic and acidic residues" evidence="1">
    <location>
        <begin position="11"/>
        <end position="24"/>
    </location>
</feature>
<evidence type="ECO:0000313" key="3">
    <source>
        <dbReference type="Proteomes" id="UP000243498"/>
    </source>
</evidence>
<feature type="region of interest" description="Disordered" evidence="1">
    <location>
        <begin position="630"/>
        <end position="697"/>
    </location>
</feature>
<feature type="compositionally biased region" description="Low complexity" evidence="1">
    <location>
        <begin position="150"/>
        <end position="159"/>
    </location>
</feature>
<sequence length="697" mass="74128">MSQVKNLRAMFENKGETSPPDRGRSPGITPGRYIEDAASNGSPRPLSKVRTNFVAIEKDGRMGLRRDHSGESSLSRRRMSNDTADTESNGVLLEKLNTGFPDDFGNTSRHNVANDTIPESPRAILNNQQDGDQIGASSQLNKTSMEVRNSSGSPLLLLGGQTGTDLAGELRSKSAQAANRSFGAKPTGTPSVQAKVTTTGSKKLMSSTSAARAESKVTTRGPQITNSSDKTQRASTQTTSHMNERKVPSRALSKVGPLKTKSQNDTGFTKPKPKSPTKPVQLPSSLTAPTASSVSKVHGPRRSISRQSGYQNHSNQSTIRMNLPNSTASQPVSKGQGSSLSMPRPSLGPPPSKQSHVTASHRKQNNVDEGFLARVMRPTQSSSSKATDKAPVTPPRKTVRKPMGGEHGDQVLPTSASSRGFHSKGPMGPASVISTSAQNADPIIEADRSEVMDSIQLSDSQKDSGRDLSEAVLDNRSPANPPPPLLVEQKGLTTPQGLETLEPLAISETCELDSAMNQTIHQEGPDGSMDSLLMGPTALSVELTGVAPASVDSTETAGQGKQHVVAREVENVVPEPTIDKKNCKISPVSETEATRLGSILDVSVEKESATTQGCQSSSLVEVDIAEDHTFETPISQSKDKHTDEQSCQPMTHSTQNDQVLEMNSSSPLENNHADLRADQSETESTGPGHVETMDIAP</sequence>
<feature type="compositionally biased region" description="Polar residues" evidence="1">
    <location>
        <begin position="645"/>
        <end position="669"/>
    </location>
</feature>
<feature type="compositionally biased region" description="Polar residues" evidence="1">
    <location>
        <begin position="188"/>
        <end position="241"/>
    </location>
</feature>
<name>A0A166Z1T1_METRR</name>
<proteinExistence type="predicted"/>
<reference evidence="2 3" key="1">
    <citation type="journal article" date="2016" name="Genome Biol. Evol.">
        <title>Divergent and convergent evolution of fungal pathogenicity.</title>
        <authorList>
            <person name="Shang Y."/>
            <person name="Xiao G."/>
            <person name="Zheng P."/>
            <person name="Cen K."/>
            <person name="Zhan S."/>
            <person name="Wang C."/>
        </authorList>
    </citation>
    <scope>NUCLEOTIDE SEQUENCE [LARGE SCALE GENOMIC DNA]</scope>
    <source>
        <strain evidence="2 3">RCEF 4871</strain>
    </source>
</reference>
<dbReference type="EMBL" id="AZHC01000030">
    <property type="protein sequence ID" value="OAA37457.1"/>
    <property type="molecule type" value="Genomic_DNA"/>
</dbReference>
<dbReference type="OMA" id="NPHHPGV"/>
<dbReference type="STRING" id="1081105.A0A166Z1T1"/>
<gene>
    <name evidence="2" type="ORF">NOR_07156</name>
</gene>
<evidence type="ECO:0000256" key="1">
    <source>
        <dbReference type="SAM" id="MobiDB-lite"/>
    </source>
</evidence>
<comment type="caution">
    <text evidence="2">The sequence shown here is derived from an EMBL/GenBank/DDBJ whole genome shotgun (WGS) entry which is preliminary data.</text>
</comment>
<feature type="compositionally biased region" description="Polar residues" evidence="1">
    <location>
        <begin position="105"/>
        <end position="114"/>
    </location>
</feature>
<feature type="compositionally biased region" description="Polar residues" evidence="1">
    <location>
        <begin position="282"/>
        <end position="295"/>
    </location>
</feature>
<feature type="compositionally biased region" description="Polar residues" evidence="1">
    <location>
        <begin position="125"/>
        <end position="149"/>
    </location>
</feature>
<accession>A0A166Z1T1</accession>
<dbReference type="OrthoDB" id="3600083at2759"/>
<feature type="region of interest" description="Disordered" evidence="1">
    <location>
        <begin position="448"/>
        <end position="488"/>
    </location>
</feature>
<protein>
    <submittedName>
        <fullName evidence="2">Uncharacterized protein</fullName>
    </submittedName>
</protein>
<evidence type="ECO:0000313" key="2">
    <source>
        <dbReference type="EMBL" id="OAA37457.1"/>
    </source>
</evidence>
<dbReference type="Proteomes" id="UP000243498">
    <property type="component" value="Unassembled WGS sequence"/>
</dbReference>
<keyword evidence="3" id="KW-1185">Reference proteome</keyword>
<feature type="compositionally biased region" description="Basic and acidic residues" evidence="1">
    <location>
        <begin position="460"/>
        <end position="469"/>
    </location>
</feature>
<feature type="region of interest" description="Disordered" evidence="1">
    <location>
        <begin position="1"/>
        <end position="434"/>
    </location>
</feature>